<dbReference type="Pfam" id="PF00905">
    <property type="entry name" value="Transpeptidase"/>
    <property type="match status" value="1"/>
</dbReference>
<evidence type="ECO:0000313" key="9">
    <source>
        <dbReference type="Proteomes" id="UP001235303"/>
    </source>
</evidence>
<dbReference type="Gene3D" id="3.30.450.330">
    <property type="match status" value="1"/>
</dbReference>
<feature type="compositionally biased region" description="Polar residues" evidence="4">
    <location>
        <begin position="13"/>
        <end position="24"/>
    </location>
</feature>
<dbReference type="SUPFAM" id="SSF56601">
    <property type="entry name" value="beta-lactamase/transpeptidase-like"/>
    <property type="match status" value="1"/>
</dbReference>
<feature type="region of interest" description="Disordered" evidence="4">
    <location>
        <begin position="1"/>
        <end position="29"/>
    </location>
</feature>
<feature type="domain" description="Penicillin-binding protein transpeptidase" evidence="6">
    <location>
        <begin position="270"/>
        <end position="582"/>
    </location>
</feature>
<reference evidence="8 9" key="1">
    <citation type="submission" date="2023-01" db="EMBL/GenBank/DDBJ databases">
        <title>Novel diversity within Roseofilum (Cyanobacteria; Desertifilaceae) from marine benthic mats with descriptions of four novel species.</title>
        <authorList>
            <person name="Wang Y."/>
            <person name="Berthold D.E."/>
            <person name="Hu J."/>
            <person name="Lefler F.W."/>
            <person name="Laughinghouse H.D. IV."/>
        </authorList>
    </citation>
    <scope>NUCLEOTIDE SEQUENCE [LARGE SCALE GENOMIC DNA]</scope>
    <source>
        <strain evidence="8 9">BLCC-M154</strain>
    </source>
</reference>
<dbReference type="PANTHER" id="PTHR30627:SF1">
    <property type="entry name" value="PEPTIDOGLYCAN D,D-TRANSPEPTIDASE FTSI"/>
    <property type="match status" value="1"/>
</dbReference>
<comment type="caution">
    <text evidence="8">The sequence shown here is derived from an EMBL/GenBank/DDBJ whole genome shotgun (WGS) entry which is preliminary data.</text>
</comment>
<evidence type="ECO:0000256" key="3">
    <source>
        <dbReference type="ARBA" id="ARBA00023136"/>
    </source>
</evidence>
<keyword evidence="5" id="KW-1133">Transmembrane helix</keyword>
<protein>
    <submittedName>
        <fullName evidence="8">Penicillin-binding protein 2</fullName>
    </submittedName>
</protein>
<dbReference type="InterPro" id="IPR036138">
    <property type="entry name" value="PBP_dimer_sf"/>
</dbReference>
<evidence type="ECO:0000259" key="7">
    <source>
        <dbReference type="Pfam" id="PF03717"/>
    </source>
</evidence>
<sequence>MASTSRPSKHTSKATILSSGSVSRSPRRKIAPVPQMRSVVIWGLLVLGLLGLSLKLFTLQVIQSSKLHEKAQGQQKSPEQKAPPRRSIVDRQGHFLAVDQPRFTLYAHPTMFKKPAQEIAGQVSPILGIPINQLIQRFSEGPTGIQIQYSVPEDAARRIQHLSLDGLELTAYQERIYPQEDLVSEVVGYVNMERVGQSGVEAAYENILERSSQLVEVTRTGQGDILPNQGSSALFNTDALQLQLTLDTRLQRVSRLALSENMKKYNAKRGTVIVMNAADGSILSMVQYPSFDANSYWTADLGLLKNWAITDLYEPGSTFKPINVAIALETDSVKPNDQFNDEGQIYIGEWPIQNYDFDSNGGRGLSSLTDIIKYSSNVGMVRVVQQMKPDVFYDWLENLGLLSTTGIDLPGETASYLKPKEQFVNAAIEPAVVAFGQGLSLTPLKLAQLHATLANGGFLVTPHVVQGLRDVEGHLHYTPSIQPPRRVFSEETSEAVLAMMEAVVDGGSGKAAHIPHYKVGGKTGTAQKASASGGYYESAKITSFVGILPDGPYVVVAVVDEPKGGGAFGGTVSAPIVKSVMEALIPMEKIPPSSDSAASQGGSPSSD</sequence>
<dbReference type="RefSeq" id="WP_283752881.1">
    <property type="nucleotide sequence ID" value="NZ_JAQOSP010000042.1"/>
</dbReference>
<keyword evidence="3 5" id="KW-0472">Membrane</keyword>
<dbReference type="EMBL" id="JAQOSP010000042">
    <property type="protein sequence ID" value="MDJ1169119.1"/>
    <property type="molecule type" value="Genomic_DNA"/>
</dbReference>
<evidence type="ECO:0000256" key="2">
    <source>
        <dbReference type="ARBA" id="ARBA00007171"/>
    </source>
</evidence>
<dbReference type="PANTHER" id="PTHR30627">
    <property type="entry name" value="PEPTIDOGLYCAN D,D-TRANSPEPTIDASE"/>
    <property type="match status" value="1"/>
</dbReference>
<proteinExistence type="inferred from homology"/>
<dbReference type="InterPro" id="IPR012338">
    <property type="entry name" value="Beta-lactam/transpept-like"/>
</dbReference>
<evidence type="ECO:0000256" key="5">
    <source>
        <dbReference type="SAM" id="Phobius"/>
    </source>
</evidence>
<keyword evidence="9" id="KW-1185">Reference proteome</keyword>
<evidence type="ECO:0000256" key="1">
    <source>
        <dbReference type="ARBA" id="ARBA00004370"/>
    </source>
</evidence>
<gene>
    <name evidence="8" type="ORF">PMG71_06740</name>
</gene>
<evidence type="ECO:0000313" key="8">
    <source>
        <dbReference type="EMBL" id="MDJ1169119.1"/>
    </source>
</evidence>
<comment type="similarity">
    <text evidence="2">Belongs to the transpeptidase family.</text>
</comment>
<name>A0ABT7AQF0_9CYAN</name>
<keyword evidence="5" id="KW-0812">Transmembrane</keyword>
<evidence type="ECO:0000256" key="4">
    <source>
        <dbReference type="SAM" id="MobiDB-lite"/>
    </source>
</evidence>
<organism evidence="8 9">
    <name type="scientific">Roseofilum acuticapitatum BLCC-M154</name>
    <dbReference type="NCBI Taxonomy" id="3022444"/>
    <lineage>
        <taxon>Bacteria</taxon>
        <taxon>Bacillati</taxon>
        <taxon>Cyanobacteriota</taxon>
        <taxon>Cyanophyceae</taxon>
        <taxon>Desertifilales</taxon>
        <taxon>Desertifilaceae</taxon>
        <taxon>Roseofilum</taxon>
        <taxon>Roseofilum acuticapitatum</taxon>
    </lineage>
</organism>
<dbReference type="InterPro" id="IPR005311">
    <property type="entry name" value="PBP_dimer"/>
</dbReference>
<dbReference type="InterPro" id="IPR001460">
    <property type="entry name" value="PCN-bd_Tpept"/>
</dbReference>
<comment type="subcellular location">
    <subcellularLocation>
        <location evidence="1">Membrane</location>
    </subcellularLocation>
</comment>
<accession>A0ABT7AQF0</accession>
<dbReference type="Pfam" id="PF03717">
    <property type="entry name" value="PBP_dimer"/>
    <property type="match status" value="1"/>
</dbReference>
<feature type="domain" description="Penicillin-binding protein dimerisation" evidence="7">
    <location>
        <begin position="82"/>
        <end position="228"/>
    </location>
</feature>
<evidence type="ECO:0000259" key="6">
    <source>
        <dbReference type="Pfam" id="PF00905"/>
    </source>
</evidence>
<dbReference type="Proteomes" id="UP001235303">
    <property type="component" value="Unassembled WGS sequence"/>
</dbReference>
<dbReference type="Gene3D" id="3.40.710.10">
    <property type="entry name" value="DD-peptidase/beta-lactamase superfamily"/>
    <property type="match status" value="1"/>
</dbReference>
<feature type="transmembrane region" description="Helical" evidence="5">
    <location>
        <begin position="39"/>
        <end position="62"/>
    </location>
</feature>
<dbReference type="InterPro" id="IPR050515">
    <property type="entry name" value="Beta-lactam/transpept"/>
</dbReference>
<dbReference type="SUPFAM" id="SSF56519">
    <property type="entry name" value="Penicillin binding protein dimerisation domain"/>
    <property type="match status" value="1"/>
</dbReference>
<dbReference type="Gene3D" id="3.90.1310.10">
    <property type="entry name" value="Penicillin-binding protein 2a (Domain 2)"/>
    <property type="match status" value="1"/>
</dbReference>